<evidence type="ECO:0000313" key="1">
    <source>
        <dbReference type="EMBL" id="RSK63154.1"/>
    </source>
</evidence>
<reference evidence="1 2" key="1">
    <citation type="submission" date="2018-12" db="EMBL/GenBank/DDBJ databases">
        <title>The Genome Submission of two Enterobacter spp. strains.</title>
        <authorList>
            <person name="Wu W."/>
            <person name="Wei L."/>
            <person name="Feng Y."/>
            <person name="Zong Z."/>
        </authorList>
    </citation>
    <scope>NUCLEOTIDE SEQUENCE [LARGE SCALE GENOMIC DNA]</scope>
    <source>
        <strain evidence="1 2">WCHEHu045002</strain>
    </source>
</reference>
<proteinExistence type="predicted"/>
<organism evidence="1 2">
    <name type="scientific">Enterobacter huaxiensis</name>
    <dbReference type="NCBI Taxonomy" id="2494702"/>
    <lineage>
        <taxon>Bacteria</taxon>
        <taxon>Pseudomonadati</taxon>
        <taxon>Pseudomonadota</taxon>
        <taxon>Gammaproteobacteria</taxon>
        <taxon>Enterobacterales</taxon>
        <taxon>Enterobacteriaceae</taxon>
        <taxon>Enterobacter</taxon>
    </lineage>
</organism>
<sequence length="128" mass="14946">MTKNSYLIDRVLYGYSIGDSLEFRVSASLLINIKTGKTLRLRATMSRLLNYLLFRSKEKLIEDERIMVDVFENYGLRCSKQRLWQSIRALKNVMMRLGYNNQLILRVNNAGFTLSDVRVDMLIISTTK</sequence>
<comment type="caution">
    <text evidence="1">The sequence shown here is derived from an EMBL/GenBank/DDBJ whole genome shotgun (WGS) entry which is preliminary data.</text>
</comment>
<protein>
    <submittedName>
        <fullName evidence="1">Uncharacterized protein</fullName>
    </submittedName>
</protein>
<dbReference type="EMBL" id="RWHU01000012">
    <property type="protein sequence ID" value="RSK63154.1"/>
    <property type="molecule type" value="Genomic_DNA"/>
</dbReference>
<name>A0A3R9P6S6_9ENTR</name>
<accession>A0A3R9P6S6</accession>
<dbReference type="Proteomes" id="UP000276389">
    <property type="component" value="Unassembled WGS sequence"/>
</dbReference>
<gene>
    <name evidence="1" type="ORF">EJE24_22675</name>
</gene>
<dbReference type="RefSeq" id="WP_125915638.1">
    <property type="nucleotide sequence ID" value="NZ_RWHU01000012.1"/>
</dbReference>
<dbReference type="AlphaFoldDB" id="A0A3R9P6S6"/>
<evidence type="ECO:0000313" key="2">
    <source>
        <dbReference type="Proteomes" id="UP000276389"/>
    </source>
</evidence>